<sequence>MGLLDLPTELLLLIALFLTSKTDINSLCRASSSCYAILNSYLYRHNHRNGQSSALKWAAEYGNEGIEFENYKHSKRFLKLGLVSLASAAEHGHEAVAKLLLKYGNMDVISLINEDQRGLVSETERIWENAPLFFATMYRHEAVVKLLLENTNAKVNIRPFNGKRCCTKLHSMGMQQL</sequence>
<dbReference type="InterPro" id="IPR036770">
    <property type="entry name" value="Ankyrin_rpt-contain_sf"/>
</dbReference>
<dbReference type="AlphaFoldDB" id="A0AAD4PVK6"/>
<reference evidence="2" key="1">
    <citation type="submission" date="2021-12" db="EMBL/GenBank/DDBJ databases">
        <title>Convergent genome expansion in fungi linked to evolution of root-endophyte symbiosis.</title>
        <authorList>
            <consortium name="DOE Joint Genome Institute"/>
            <person name="Ke Y.-H."/>
            <person name="Bonito G."/>
            <person name="Liao H.-L."/>
            <person name="Looney B."/>
            <person name="Rojas-Flechas A."/>
            <person name="Nash J."/>
            <person name="Hameed K."/>
            <person name="Schadt C."/>
            <person name="Martin F."/>
            <person name="Crous P.W."/>
            <person name="Miettinen O."/>
            <person name="Magnuson J.K."/>
            <person name="Labbe J."/>
            <person name="Jacobson D."/>
            <person name="Doktycz M.J."/>
            <person name="Veneault-Fourrey C."/>
            <person name="Kuo A."/>
            <person name="Mondo S."/>
            <person name="Calhoun S."/>
            <person name="Riley R."/>
            <person name="Ohm R."/>
            <person name="LaButti K."/>
            <person name="Andreopoulos B."/>
            <person name="Pangilinan J."/>
            <person name="Nolan M."/>
            <person name="Tritt A."/>
            <person name="Clum A."/>
            <person name="Lipzen A."/>
            <person name="Daum C."/>
            <person name="Barry K."/>
            <person name="Grigoriev I.V."/>
            <person name="Vilgalys R."/>
        </authorList>
    </citation>
    <scope>NUCLEOTIDE SEQUENCE</scope>
    <source>
        <strain evidence="2">PMI_201</strain>
    </source>
</reference>
<evidence type="ECO:0000313" key="3">
    <source>
        <dbReference type="Proteomes" id="UP001201262"/>
    </source>
</evidence>
<keyword evidence="1" id="KW-0732">Signal</keyword>
<proteinExistence type="predicted"/>
<gene>
    <name evidence="2" type="ORF">BGW36DRAFT_361475</name>
</gene>
<evidence type="ECO:0008006" key="4">
    <source>
        <dbReference type="Google" id="ProtNLM"/>
    </source>
</evidence>
<organism evidence="2 3">
    <name type="scientific">Talaromyces proteolyticus</name>
    <dbReference type="NCBI Taxonomy" id="1131652"/>
    <lineage>
        <taxon>Eukaryota</taxon>
        <taxon>Fungi</taxon>
        <taxon>Dikarya</taxon>
        <taxon>Ascomycota</taxon>
        <taxon>Pezizomycotina</taxon>
        <taxon>Eurotiomycetes</taxon>
        <taxon>Eurotiomycetidae</taxon>
        <taxon>Eurotiales</taxon>
        <taxon>Trichocomaceae</taxon>
        <taxon>Talaromyces</taxon>
        <taxon>Talaromyces sect. Bacilispori</taxon>
    </lineage>
</organism>
<comment type="caution">
    <text evidence="2">The sequence shown here is derived from an EMBL/GenBank/DDBJ whole genome shotgun (WGS) entry which is preliminary data.</text>
</comment>
<dbReference type="EMBL" id="JAJTJA010000009">
    <property type="protein sequence ID" value="KAH8693622.1"/>
    <property type="molecule type" value="Genomic_DNA"/>
</dbReference>
<dbReference type="Pfam" id="PF12796">
    <property type="entry name" value="Ank_2"/>
    <property type="match status" value="1"/>
</dbReference>
<accession>A0AAD4PVK6</accession>
<dbReference type="InterPro" id="IPR002110">
    <property type="entry name" value="Ankyrin_rpt"/>
</dbReference>
<feature type="chain" id="PRO_5042015303" description="F-box domain-containing protein" evidence="1">
    <location>
        <begin position="25"/>
        <end position="177"/>
    </location>
</feature>
<protein>
    <recommendedName>
        <fullName evidence="4">F-box domain-containing protein</fullName>
    </recommendedName>
</protein>
<keyword evidence="3" id="KW-1185">Reference proteome</keyword>
<dbReference type="RefSeq" id="XP_046069292.1">
    <property type="nucleotide sequence ID" value="XM_046214279.1"/>
</dbReference>
<feature type="signal peptide" evidence="1">
    <location>
        <begin position="1"/>
        <end position="24"/>
    </location>
</feature>
<dbReference type="Proteomes" id="UP001201262">
    <property type="component" value="Unassembled WGS sequence"/>
</dbReference>
<dbReference type="Gene3D" id="1.25.40.20">
    <property type="entry name" value="Ankyrin repeat-containing domain"/>
    <property type="match status" value="1"/>
</dbReference>
<dbReference type="SMART" id="SM00248">
    <property type="entry name" value="ANK"/>
    <property type="match status" value="2"/>
</dbReference>
<name>A0AAD4PVK6_9EURO</name>
<dbReference type="GeneID" id="70244566"/>
<dbReference type="SUPFAM" id="SSF48403">
    <property type="entry name" value="Ankyrin repeat"/>
    <property type="match status" value="1"/>
</dbReference>
<evidence type="ECO:0000313" key="2">
    <source>
        <dbReference type="EMBL" id="KAH8693622.1"/>
    </source>
</evidence>
<evidence type="ECO:0000256" key="1">
    <source>
        <dbReference type="SAM" id="SignalP"/>
    </source>
</evidence>